<reference evidence="6 7" key="1">
    <citation type="journal article" date="2007" name="Int. J. Syst. Evol. Microbiol.">
        <title>Paenibacillus ginsengarvi sp. nov., isolated from soil from ginseng cultivation.</title>
        <authorList>
            <person name="Yoon M.H."/>
            <person name="Ten L.N."/>
            <person name="Im W.T."/>
        </authorList>
    </citation>
    <scope>NUCLEOTIDE SEQUENCE [LARGE SCALE GENOMIC DNA]</scope>
    <source>
        <strain evidence="6 7">KCTC 13059</strain>
    </source>
</reference>
<dbReference type="Gene3D" id="3.40.190.10">
    <property type="entry name" value="Periplasmic binding protein-like II"/>
    <property type="match status" value="1"/>
</dbReference>
<protein>
    <submittedName>
        <fullName evidence="6">Extracellular solute-binding protein</fullName>
    </submittedName>
</protein>
<evidence type="ECO:0000256" key="5">
    <source>
        <dbReference type="SAM" id="MobiDB-lite"/>
    </source>
</evidence>
<dbReference type="Pfam" id="PF01547">
    <property type="entry name" value="SBP_bac_1"/>
    <property type="match status" value="1"/>
</dbReference>
<proteinExistence type="inferred from homology"/>
<evidence type="ECO:0000256" key="1">
    <source>
        <dbReference type="ARBA" id="ARBA00004196"/>
    </source>
</evidence>
<keyword evidence="7" id="KW-1185">Reference proteome</keyword>
<evidence type="ECO:0000256" key="2">
    <source>
        <dbReference type="ARBA" id="ARBA00008520"/>
    </source>
</evidence>
<evidence type="ECO:0000313" key="6">
    <source>
        <dbReference type="EMBL" id="RKN64585.1"/>
    </source>
</evidence>
<dbReference type="Proteomes" id="UP000282311">
    <property type="component" value="Unassembled WGS sequence"/>
</dbReference>
<accession>A0A3B0AUX4</accession>
<dbReference type="PANTHER" id="PTHR43649:SF31">
    <property type="entry name" value="SN-GLYCEROL-3-PHOSPHATE-BINDING PERIPLASMIC PROTEIN UGPB"/>
    <property type="match status" value="1"/>
</dbReference>
<dbReference type="InterPro" id="IPR050490">
    <property type="entry name" value="Bact_solute-bd_prot1"/>
</dbReference>
<keyword evidence="3" id="KW-0813">Transport</keyword>
<organism evidence="6 7">
    <name type="scientific">Paenibacillus ginsengarvi</name>
    <dbReference type="NCBI Taxonomy" id="400777"/>
    <lineage>
        <taxon>Bacteria</taxon>
        <taxon>Bacillati</taxon>
        <taxon>Bacillota</taxon>
        <taxon>Bacilli</taxon>
        <taxon>Bacillales</taxon>
        <taxon>Paenibacillaceae</taxon>
        <taxon>Paenibacillus</taxon>
    </lineage>
</organism>
<dbReference type="GO" id="GO:0030313">
    <property type="term" value="C:cell envelope"/>
    <property type="evidence" value="ECO:0007669"/>
    <property type="project" value="UniProtKB-SubCell"/>
</dbReference>
<sequence>MLDQAKAANKPQSGMDGGRRKNMKLKSITRRRLAGASLTAALALPIALSACSKAADEPEKKVLRIPFYDEESFPRSYGDYFAIKFPDVEVQIIPTKDLFGPGKNYYEVYEKLIREQKPDLLITYDSSQYMKWANAGLLLDLEPLARKSKYDLGSFSPAAIAQLKANDEGKLFGLAPELTSYALYYNKDLFDRYGVPYPTNRMSWEETMRLARQFPIDPDPDKRIYGIHEKYWTPFDIVYDIASTDGAEFLSPDGKQMTIRTPLWTKAFRHVVDGFKAGSLYYYYKDGKPIQYGPDETKQMDLFSSSKAAMMISDTEQMFRMKQWGQAELNWDIVTVPVDPANPELTRRFNVAPVYAVSVNAEHVETAWKVVQYFNSEEAAKVKQKTANVLSTRTAFAKTKDGRSLEPFYLLKQKQQADLSYLNMPGSFYQTFQTLTIREIDEAVKGRKTVEEAVNTLQTEGQVLLDKGWTQHNAMIK</sequence>
<dbReference type="InterPro" id="IPR006059">
    <property type="entry name" value="SBP"/>
</dbReference>
<feature type="region of interest" description="Disordered" evidence="5">
    <location>
        <begin position="1"/>
        <end position="22"/>
    </location>
</feature>
<evidence type="ECO:0000313" key="7">
    <source>
        <dbReference type="Proteomes" id="UP000282311"/>
    </source>
</evidence>
<dbReference type="PANTHER" id="PTHR43649">
    <property type="entry name" value="ARABINOSE-BINDING PROTEIN-RELATED"/>
    <property type="match status" value="1"/>
</dbReference>
<gene>
    <name evidence="6" type="ORF">D7M11_33615</name>
</gene>
<comment type="subcellular location">
    <subcellularLocation>
        <location evidence="1">Cell envelope</location>
    </subcellularLocation>
</comment>
<comment type="similarity">
    <text evidence="2">Belongs to the bacterial solute-binding protein 1 family.</text>
</comment>
<dbReference type="EMBL" id="RBAH01000041">
    <property type="protein sequence ID" value="RKN64585.1"/>
    <property type="molecule type" value="Genomic_DNA"/>
</dbReference>
<dbReference type="AlphaFoldDB" id="A0A3B0AUX4"/>
<name>A0A3B0AUX4_9BACL</name>
<keyword evidence="4" id="KW-0732">Signal</keyword>
<dbReference type="SUPFAM" id="SSF53850">
    <property type="entry name" value="Periplasmic binding protein-like II"/>
    <property type="match status" value="1"/>
</dbReference>
<evidence type="ECO:0000256" key="4">
    <source>
        <dbReference type="ARBA" id="ARBA00022729"/>
    </source>
</evidence>
<evidence type="ECO:0000256" key="3">
    <source>
        <dbReference type="ARBA" id="ARBA00022448"/>
    </source>
</evidence>
<comment type="caution">
    <text evidence="6">The sequence shown here is derived from an EMBL/GenBank/DDBJ whole genome shotgun (WGS) entry which is preliminary data.</text>
</comment>